<evidence type="ECO:0000313" key="4">
    <source>
        <dbReference type="EMBL" id="CAE8684051.1"/>
    </source>
</evidence>
<organism evidence="4 5">
    <name type="scientific">Polarella glacialis</name>
    <name type="common">Dinoflagellate</name>
    <dbReference type="NCBI Taxonomy" id="89957"/>
    <lineage>
        <taxon>Eukaryota</taxon>
        <taxon>Sar</taxon>
        <taxon>Alveolata</taxon>
        <taxon>Dinophyceae</taxon>
        <taxon>Suessiales</taxon>
        <taxon>Suessiaceae</taxon>
        <taxon>Polarella</taxon>
    </lineage>
</organism>
<dbReference type="Proteomes" id="UP000654075">
    <property type="component" value="Unassembled WGS sequence"/>
</dbReference>
<evidence type="ECO:0000256" key="2">
    <source>
        <dbReference type="SAM" id="MobiDB-lite"/>
    </source>
</evidence>
<reference evidence="4" key="1">
    <citation type="submission" date="2021-02" db="EMBL/GenBank/DDBJ databases">
        <authorList>
            <person name="Dougan E. K."/>
            <person name="Rhodes N."/>
            <person name="Thang M."/>
            <person name="Chan C."/>
        </authorList>
    </citation>
    <scope>NUCLEOTIDE SEQUENCE</scope>
</reference>
<proteinExistence type="predicted"/>
<feature type="compositionally biased region" description="Basic and acidic residues" evidence="2">
    <location>
        <begin position="53"/>
        <end position="62"/>
    </location>
</feature>
<keyword evidence="6" id="KW-1185">Reference proteome</keyword>
<evidence type="ECO:0000313" key="6">
    <source>
        <dbReference type="Proteomes" id="UP000654075"/>
    </source>
</evidence>
<evidence type="ECO:0000313" key="5">
    <source>
        <dbReference type="Proteomes" id="UP000626109"/>
    </source>
</evidence>
<feature type="coiled-coil region" evidence="1">
    <location>
        <begin position="80"/>
        <end position="121"/>
    </location>
</feature>
<sequence>MAKQQPAPRQSARILAEATAKAKAKATAKAAQAKAKAKAKAQAKPKAKAKAQAKPEPKAKADFWSDGQVATLLADKRADMLAVREDLRTTKAELAQTRDELAATKEELAKEKTKTNVAEAKLVTVKSTVRDFMDFLQDRFRPANPYEIYSPNLSPLPPPAPGWEDGQLPHA</sequence>
<dbReference type="EMBL" id="CAJNNV010000691">
    <property type="protein sequence ID" value="CAE8583326.1"/>
    <property type="molecule type" value="Genomic_DNA"/>
</dbReference>
<name>A0A813JTR3_POLGL</name>
<dbReference type="AlphaFoldDB" id="A0A813JTR3"/>
<evidence type="ECO:0000313" key="3">
    <source>
        <dbReference type="EMBL" id="CAE8583326.1"/>
    </source>
</evidence>
<dbReference type="Proteomes" id="UP000626109">
    <property type="component" value="Unassembled WGS sequence"/>
</dbReference>
<evidence type="ECO:0000256" key="1">
    <source>
        <dbReference type="SAM" id="Coils"/>
    </source>
</evidence>
<keyword evidence="1" id="KW-0175">Coiled coil</keyword>
<accession>A0A813JTR3</accession>
<feature type="compositionally biased region" description="Basic residues" evidence="2">
    <location>
        <begin position="35"/>
        <end position="51"/>
    </location>
</feature>
<feature type="region of interest" description="Disordered" evidence="2">
    <location>
        <begin position="29"/>
        <end position="62"/>
    </location>
</feature>
<dbReference type="EMBL" id="CAJNNW010026264">
    <property type="protein sequence ID" value="CAE8684051.1"/>
    <property type="molecule type" value="Genomic_DNA"/>
</dbReference>
<protein>
    <submittedName>
        <fullName evidence="4">Uncharacterized protein</fullName>
    </submittedName>
</protein>
<comment type="caution">
    <text evidence="4">The sequence shown here is derived from an EMBL/GenBank/DDBJ whole genome shotgun (WGS) entry which is preliminary data.</text>
</comment>
<feature type="region of interest" description="Disordered" evidence="2">
    <location>
        <begin position="146"/>
        <end position="171"/>
    </location>
</feature>
<gene>
    <name evidence="3" type="ORF">PGLA1383_LOCUS2302</name>
    <name evidence="4" type="ORF">PGLA2088_LOCUS23778</name>
</gene>